<evidence type="ECO:0000256" key="6">
    <source>
        <dbReference type="SAM" id="Phobius"/>
    </source>
</evidence>
<reference evidence="7 8" key="1">
    <citation type="submission" date="2020-08" db="EMBL/GenBank/DDBJ databases">
        <title>Genomic Encyclopedia of Type Strains, Phase IV (KMG-V): Genome sequencing to study the core and pangenomes of soil and plant-associated prokaryotes.</title>
        <authorList>
            <person name="Whitman W."/>
        </authorList>
    </citation>
    <scope>NUCLEOTIDE SEQUENCE [LARGE SCALE GENOMIC DNA]</scope>
    <source>
        <strain evidence="7 8">S3M1</strain>
    </source>
</reference>
<sequence>MKLIKSFAKFSIGVWIQAVLSLISTPIMAWYITPDDFGKASMFILAYKLVFNVILLGADQGFARYYNEDPSPVKLLRAALLPVIVMGGLVIAILELFRGQFSTLLFGNIDHSGLIHLLSVTIITGVLLQLGVAMIRMQSNALKYSVIQISQAILNFVFVIGYAKYVTRDFSAVIFGLVFSQVIGLIITIFYNYKIWFSALGGVLIIDKKKIRTILIYSLPFVPTFLLDWVFQGADRTFLRIYSDFTQIGLYATAAKIAFSLNIIQSGFTAFWLPFSLEKYNNHPEDTKIYSTIFNVLVLVFGGLILGLILFQKVILLLLPATYDGILTVFPILLFIPMLYTLSEVTVVGVNYKAKTVQHLYVIIFSVIANIIIAYLLTPVWGAKGAAMAMFVGYIVFFCCRTFFGIKNYYIHFDIKRFIFAFILILIPVILTVFTNNNNLYLLSIISIAVLLRMYITDLKSIRTI</sequence>
<keyword evidence="4 6" id="KW-1133">Transmembrane helix</keyword>
<keyword evidence="2" id="KW-1003">Cell membrane</keyword>
<dbReference type="GO" id="GO:0005886">
    <property type="term" value="C:plasma membrane"/>
    <property type="evidence" value="ECO:0007669"/>
    <property type="project" value="UniProtKB-SubCell"/>
</dbReference>
<protein>
    <submittedName>
        <fullName evidence="7">O-antigen/teichoic acid export membrane protein</fullName>
    </submittedName>
</protein>
<keyword evidence="5 6" id="KW-0472">Membrane</keyword>
<proteinExistence type="predicted"/>
<dbReference type="InterPro" id="IPR050833">
    <property type="entry name" value="Poly_Biosynth_Transport"/>
</dbReference>
<feature type="transmembrane region" description="Helical" evidence="6">
    <location>
        <begin position="294"/>
        <end position="319"/>
    </location>
</feature>
<evidence type="ECO:0000313" key="8">
    <source>
        <dbReference type="Proteomes" id="UP000537204"/>
    </source>
</evidence>
<feature type="transmembrane region" description="Helical" evidence="6">
    <location>
        <begin position="325"/>
        <end position="348"/>
    </location>
</feature>
<evidence type="ECO:0000256" key="3">
    <source>
        <dbReference type="ARBA" id="ARBA00022692"/>
    </source>
</evidence>
<accession>A0A7W9E0G2</accession>
<feature type="transmembrane region" description="Helical" evidence="6">
    <location>
        <begin position="251"/>
        <end position="273"/>
    </location>
</feature>
<dbReference type="RefSeq" id="WP_183882291.1">
    <property type="nucleotide sequence ID" value="NZ_JACHCE010000003.1"/>
</dbReference>
<feature type="transmembrane region" description="Helical" evidence="6">
    <location>
        <begin position="440"/>
        <end position="456"/>
    </location>
</feature>
<feature type="transmembrane region" description="Helical" evidence="6">
    <location>
        <begin position="360"/>
        <end position="381"/>
    </location>
</feature>
<feature type="transmembrane region" description="Helical" evidence="6">
    <location>
        <begin position="214"/>
        <end position="231"/>
    </location>
</feature>
<evidence type="ECO:0000256" key="4">
    <source>
        <dbReference type="ARBA" id="ARBA00022989"/>
    </source>
</evidence>
<feature type="transmembrane region" description="Helical" evidence="6">
    <location>
        <begin position="418"/>
        <end position="434"/>
    </location>
</feature>
<evidence type="ECO:0000313" key="7">
    <source>
        <dbReference type="EMBL" id="MBB5636595.1"/>
    </source>
</evidence>
<feature type="transmembrane region" description="Helical" evidence="6">
    <location>
        <begin position="12"/>
        <end position="32"/>
    </location>
</feature>
<dbReference type="Proteomes" id="UP000537204">
    <property type="component" value="Unassembled WGS sequence"/>
</dbReference>
<feature type="transmembrane region" description="Helical" evidence="6">
    <location>
        <begin position="172"/>
        <end position="193"/>
    </location>
</feature>
<dbReference type="PANTHER" id="PTHR30250:SF11">
    <property type="entry name" value="O-ANTIGEN TRANSPORTER-RELATED"/>
    <property type="match status" value="1"/>
</dbReference>
<keyword evidence="3 6" id="KW-0812">Transmembrane</keyword>
<evidence type="ECO:0000256" key="5">
    <source>
        <dbReference type="ARBA" id="ARBA00023136"/>
    </source>
</evidence>
<dbReference type="InterPro" id="IPR002797">
    <property type="entry name" value="Polysacc_synth"/>
</dbReference>
<feature type="transmembrane region" description="Helical" evidence="6">
    <location>
        <begin position="44"/>
        <end position="63"/>
    </location>
</feature>
<feature type="transmembrane region" description="Helical" evidence="6">
    <location>
        <begin position="387"/>
        <end position="406"/>
    </location>
</feature>
<comment type="caution">
    <text evidence="7">The sequence shown here is derived from an EMBL/GenBank/DDBJ whole genome shotgun (WGS) entry which is preliminary data.</text>
</comment>
<dbReference type="AlphaFoldDB" id="A0A7W9E0G2"/>
<feature type="transmembrane region" description="Helical" evidence="6">
    <location>
        <begin position="114"/>
        <end position="134"/>
    </location>
</feature>
<name>A0A7W9E0G2_9SPHI</name>
<dbReference type="EMBL" id="JACHCE010000003">
    <property type="protein sequence ID" value="MBB5636595.1"/>
    <property type="molecule type" value="Genomic_DNA"/>
</dbReference>
<evidence type="ECO:0000256" key="2">
    <source>
        <dbReference type="ARBA" id="ARBA00022475"/>
    </source>
</evidence>
<evidence type="ECO:0000256" key="1">
    <source>
        <dbReference type="ARBA" id="ARBA00004651"/>
    </source>
</evidence>
<organism evidence="7 8">
    <name type="scientific">Pedobacter cryoconitis</name>
    <dbReference type="NCBI Taxonomy" id="188932"/>
    <lineage>
        <taxon>Bacteria</taxon>
        <taxon>Pseudomonadati</taxon>
        <taxon>Bacteroidota</taxon>
        <taxon>Sphingobacteriia</taxon>
        <taxon>Sphingobacteriales</taxon>
        <taxon>Sphingobacteriaceae</taxon>
        <taxon>Pedobacter</taxon>
    </lineage>
</organism>
<dbReference type="PANTHER" id="PTHR30250">
    <property type="entry name" value="PST FAMILY PREDICTED COLANIC ACID TRANSPORTER"/>
    <property type="match status" value="1"/>
</dbReference>
<feature type="transmembrane region" description="Helical" evidence="6">
    <location>
        <begin position="146"/>
        <end position="166"/>
    </location>
</feature>
<comment type="subcellular location">
    <subcellularLocation>
        <location evidence="1">Cell membrane</location>
        <topology evidence="1">Multi-pass membrane protein</topology>
    </subcellularLocation>
</comment>
<feature type="transmembrane region" description="Helical" evidence="6">
    <location>
        <begin position="75"/>
        <end position="94"/>
    </location>
</feature>
<gene>
    <name evidence="7" type="ORF">HDE68_002496</name>
</gene>
<dbReference type="Pfam" id="PF01943">
    <property type="entry name" value="Polysacc_synt"/>
    <property type="match status" value="1"/>
</dbReference>